<evidence type="ECO:0000313" key="3">
    <source>
        <dbReference type="Proteomes" id="UP001236723"/>
    </source>
</evidence>
<accession>A0ABU0DQP6</accession>
<feature type="transmembrane region" description="Helical" evidence="1">
    <location>
        <begin position="37"/>
        <end position="55"/>
    </location>
</feature>
<gene>
    <name evidence="2" type="ORF">J2R98_000560</name>
</gene>
<feature type="transmembrane region" description="Helical" evidence="1">
    <location>
        <begin position="6"/>
        <end position="30"/>
    </location>
</feature>
<sequence length="91" mass="10153">MTEELFLYIMVLIVVFIGSVISLSIFMSFYRKSKSRGLMILAIFIALVVNFQFNIFEISNVLGALTLVIISGLLIASFITLSKKQRASAVE</sequence>
<keyword evidence="3" id="KW-1185">Reference proteome</keyword>
<keyword evidence="1" id="KW-0812">Transmembrane</keyword>
<evidence type="ECO:0000256" key="1">
    <source>
        <dbReference type="SAM" id="Phobius"/>
    </source>
</evidence>
<evidence type="ECO:0008006" key="4">
    <source>
        <dbReference type="Google" id="ProtNLM"/>
    </source>
</evidence>
<proteinExistence type="predicted"/>
<reference evidence="2 3" key="1">
    <citation type="submission" date="2023-07" db="EMBL/GenBank/DDBJ databases">
        <title>Genomic Encyclopedia of Type Strains, Phase IV (KMG-IV): sequencing the most valuable type-strain genomes for metagenomic binning, comparative biology and taxonomic classification.</title>
        <authorList>
            <person name="Goeker M."/>
        </authorList>
    </citation>
    <scope>NUCLEOTIDE SEQUENCE [LARGE SCALE GENOMIC DNA]</scope>
    <source>
        <strain evidence="2 3">DSM 15448</strain>
    </source>
</reference>
<dbReference type="Proteomes" id="UP001236723">
    <property type="component" value="Unassembled WGS sequence"/>
</dbReference>
<keyword evidence="1" id="KW-0472">Membrane</keyword>
<dbReference type="RefSeq" id="WP_307065887.1">
    <property type="nucleotide sequence ID" value="NZ_JAUSUP010000001.1"/>
</dbReference>
<evidence type="ECO:0000313" key="2">
    <source>
        <dbReference type="EMBL" id="MDQ0350757.1"/>
    </source>
</evidence>
<dbReference type="EMBL" id="JAUSUP010000001">
    <property type="protein sequence ID" value="MDQ0350757.1"/>
    <property type="molecule type" value="Genomic_DNA"/>
</dbReference>
<organism evidence="2 3">
    <name type="scientific">Alkalibacillus filiformis</name>
    <dbReference type="NCBI Taxonomy" id="200990"/>
    <lineage>
        <taxon>Bacteria</taxon>
        <taxon>Bacillati</taxon>
        <taxon>Bacillota</taxon>
        <taxon>Bacilli</taxon>
        <taxon>Bacillales</taxon>
        <taxon>Bacillaceae</taxon>
        <taxon>Alkalibacillus</taxon>
    </lineage>
</organism>
<name>A0ABU0DQP6_9BACI</name>
<protein>
    <recommendedName>
        <fullName evidence="4">YesK-like protein</fullName>
    </recommendedName>
</protein>
<keyword evidence="1" id="KW-1133">Transmembrane helix</keyword>
<feature type="transmembrane region" description="Helical" evidence="1">
    <location>
        <begin position="61"/>
        <end position="81"/>
    </location>
</feature>
<comment type="caution">
    <text evidence="2">The sequence shown here is derived from an EMBL/GenBank/DDBJ whole genome shotgun (WGS) entry which is preliminary data.</text>
</comment>